<evidence type="ECO:0000313" key="5">
    <source>
        <dbReference type="Proteomes" id="UP001049518"/>
    </source>
</evidence>
<dbReference type="Proteomes" id="UP001049518">
    <property type="component" value="Chromosome"/>
</dbReference>
<keyword evidence="1" id="KW-0326">Glycosidase</keyword>
<sequence>MTAGGERPNYFVLLEIDPDAPWDRMVFERTLSEAQKQWTRRSMGLQSLPATAEAKRLLGLLKDIRQVMGDPEQRKAEGDRARKQARAARLARRKEFKARFALMARRGFVLQTEVTVLYEDFGDILAADPGLREQLDGAPVRPVQDGPAGSRLDERTETQLRDLLESARERSIYDVLKTADPAVNEQSPRETLLAAADMLYLRQHHRKNKQDPAIKALERLSGLAKTSLFQSDEQRARLDASMRLEKLRELVEWFLDVLGTARSVSGGQVEAFLEEARTRGVDDLSVALGYLRERLAKDGWAVELPAPEDEDRVRGMVQCPRCAGLNGTDAETCFVCAFPLREPCPSCGAVEPRFGGCRCGFPIGQRDVVDDLAVQASEALDAHRLAQAETYLDRAERIWRLPARSEDPVSVRLAKVRTRWTAATREIERLLAAIEPLMGTRQYVAAAGLLRAAPDGLPRRREMLARAETMIGEARELCEVARRQATPKARSIELYSEALRLCADLEPARVELAGIPPDPPAGVRATVAGEAAEVLVTWEKSPDPDVSYVVVRRSGPDAPESADDLPGQRRVAEDAEPPLRDRSAAEVAGRPLTYAVFAVRFGARSAPGVAATVLAALDAEVRCEAGDGRITLTWEPPPRAVRVEVTRREPGGTGPPVVLEPTGPSRLVDTGVRNGVRYEYTVRAGYPGPDGLCWSAGRSEQATPTPRPAPPGPLLLTGSSARYGLYAHKTDIRFPLPERGEVRIVRQDGAGSLREGDEGPRDRLRLDGFVLSGEPPLSDPIFDRGSEFLSYVPVLMLDGMAYVGRPRRYAIREEVVDLRGEFAGRTLALGWWWPEGSGRALVGHRTSGELLDVTAVDRPLTVTRAAGETTGGCAVPVPAGETAVNVIVALVVQKDGLDFVTGGVRREFTRPETRVEYHVRRSGGRRPVLVLTASAPVDLPALVLRGRSGGAVFTREDGDVVAAIGPVRVDGHHTVPLPKSGAQDIDYRLFTASPGAASSVELVLRTVTA</sequence>
<dbReference type="InterPro" id="IPR003961">
    <property type="entry name" value="FN3_dom"/>
</dbReference>
<dbReference type="SUPFAM" id="SSF49265">
    <property type="entry name" value="Fibronectin type III"/>
    <property type="match status" value="1"/>
</dbReference>
<dbReference type="RefSeq" id="WP_231334641.1">
    <property type="nucleotide sequence ID" value="NZ_CP059572.1"/>
</dbReference>
<organism evidence="4 5">
    <name type="scientific">Actinomadura graeca</name>
    <dbReference type="NCBI Taxonomy" id="2750812"/>
    <lineage>
        <taxon>Bacteria</taxon>
        <taxon>Bacillati</taxon>
        <taxon>Actinomycetota</taxon>
        <taxon>Actinomycetes</taxon>
        <taxon>Streptosporangiales</taxon>
        <taxon>Thermomonosporaceae</taxon>
        <taxon>Actinomadura</taxon>
    </lineage>
</organism>
<dbReference type="EMBL" id="CP059572">
    <property type="protein sequence ID" value="QXJ21488.1"/>
    <property type="molecule type" value="Genomic_DNA"/>
</dbReference>
<proteinExistence type="predicted"/>
<keyword evidence="2" id="KW-0624">Polysaccharide degradation</keyword>
<dbReference type="InterPro" id="IPR013783">
    <property type="entry name" value="Ig-like_fold"/>
</dbReference>
<keyword evidence="2" id="KW-0119">Carbohydrate metabolism</keyword>
<evidence type="ECO:0008006" key="6">
    <source>
        <dbReference type="Google" id="ProtNLM"/>
    </source>
</evidence>
<evidence type="ECO:0000256" key="2">
    <source>
        <dbReference type="ARBA" id="ARBA00023326"/>
    </source>
</evidence>
<evidence type="ECO:0000313" key="4">
    <source>
        <dbReference type="EMBL" id="QXJ21488.1"/>
    </source>
</evidence>
<keyword evidence="1" id="KW-0378">Hydrolase</keyword>
<evidence type="ECO:0000256" key="1">
    <source>
        <dbReference type="ARBA" id="ARBA00023295"/>
    </source>
</evidence>
<feature type="compositionally biased region" description="Basic and acidic residues" evidence="3">
    <location>
        <begin position="566"/>
        <end position="583"/>
    </location>
</feature>
<protein>
    <recommendedName>
        <fullName evidence="6">Fibronectin type-III domain-containing protein</fullName>
    </recommendedName>
</protein>
<evidence type="ECO:0000256" key="3">
    <source>
        <dbReference type="SAM" id="MobiDB-lite"/>
    </source>
</evidence>
<keyword evidence="5" id="KW-1185">Reference proteome</keyword>
<gene>
    <name evidence="4" type="ORF">AGRA3207_002347</name>
</gene>
<dbReference type="InterPro" id="IPR036116">
    <property type="entry name" value="FN3_sf"/>
</dbReference>
<reference evidence="4" key="1">
    <citation type="submission" date="2020-07" db="EMBL/GenBank/DDBJ databases">
        <authorList>
            <person name="Tarantini F.S."/>
            <person name="Hong K.W."/>
            <person name="Chan K.G."/>
        </authorList>
    </citation>
    <scope>NUCLEOTIDE SEQUENCE</scope>
    <source>
        <strain evidence="4">32-07</strain>
    </source>
</reference>
<accession>A0ABX8QXK4</accession>
<dbReference type="CDD" id="cd00063">
    <property type="entry name" value="FN3"/>
    <property type="match status" value="1"/>
</dbReference>
<dbReference type="Gene3D" id="2.60.40.10">
    <property type="entry name" value="Immunoglobulins"/>
    <property type="match status" value="1"/>
</dbReference>
<name>A0ABX8QXK4_9ACTN</name>
<feature type="region of interest" description="Disordered" evidence="3">
    <location>
        <begin position="553"/>
        <end position="583"/>
    </location>
</feature>